<gene>
    <name evidence="2" type="ORF">DPMN_019894</name>
</gene>
<dbReference type="Proteomes" id="UP000828390">
    <property type="component" value="Unassembled WGS sequence"/>
</dbReference>
<proteinExistence type="predicted"/>
<evidence type="ECO:0000313" key="3">
    <source>
        <dbReference type="Proteomes" id="UP000828390"/>
    </source>
</evidence>
<evidence type="ECO:0000313" key="2">
    <source>
        <dbReference type="EMBL" id="KAH3895729.1"/>
    </source>
</evidence>
<dbReference type="EMBL" id="JAIWYP010000001">
    <property type="protein sequence ID" value="KAH3895729.1"/>
    <property type="molecule type" value="Genomic_DNA"/>
</dbReference>
<comment type="caution">
    <text evidence="2">The sequence shown here is derived from an EMBL/GenBank/DDBJ whole genome shotgun (WGS) entry which is preliminary data.</text>
</comment>
<keyword evidence="3" id="KW-1185">Reference proteome</keyword>
<reference evidence="2" key="2">
    <citation type="submission" date="2020-11" db="EMBL/GenBank/DDBJ databases">
        <authorList>
            <person name="McCartney M.A."/>
            <person name="Auch B."/>
            <person name="Kono T."/>
            <person name="Mallez S."/>
            <person name="Becker A."/>
            <person name="Gohl D.M."/>
            <person name="Silverstein K.A.T."/>
            <person name="Koren S."/>
            <person name="Bechman K.B."/>
            <person name="Herman A."/>
            <person name="Abrahante J.E."/>
            <person name="Garbe J."/>
        </authorList>
    </citation>
    <scope>NUCLEOTIDE SEQUENCE</scope>
    <source>
        <strain evidence="2">Duluth1</strain>
        <tissue evidence="2">Whole animal</tissue>
    </source>
</reference>
<protein>
    <submittedName>
        <fullName evidence="2">Uncharacterized protein</fullName>
    </submittedName>
</protein>
<name>A0A9D4NLL6_DREPO</name>
<organism evidence="2 3">
    <name type="scientific">Dreissena polymorpha</name>
    <name type="common">Zebra mussel</name>
    <name type="synonym">Mytilus polymorpha</name>
    <dbReference type="NCBI Taxonomy" id="45954"/>
    <lineage>
        <taxon>Eukaryota</taxon>
        <taxon>Metazoa</taxon>
        <taxon>Spiralia</taxon>
        <taxon>Lophotrochozoa</taxon>
        <taxon>Mollusca</taxon>
        <taxon>Bivalvia</taxon>
        <taxon>Autobranchia</taxon>
        <taxon>Heteroconchia</taxon>
        <taxon>Euheterodonta</taxon>
        <taxon>Imparidentia</taxon>
        <taxon>Neoheterodontei</taxon>
        <taxon>Myida</taxon>
        <taxon>Dreissenoidea</taxon>
        <taxon>Dreissenidae</taxon>
        <taxon>Dreissena</taxon>
    </lineage>
</organism>
<accession>A0A9D4NLL6</accession>
<evidence type="ECO:0000256" key="1">
    <source>
        <dbReference type="SAM" id="MobiDB-lite"/>
    </source>
</evidence>
<sequence>MSCVFKQCFRSKTYTRRRSETDYALTSSAPSDTVREIAHVGPAVCHSDLSSAESHPSSPGMQPRAGHPGLPRRNAT</sequence>
<feature type="compositionally biased region" description="Polar residues" evidence="1">
    <location>
        <begin position="48"/>
        <end position="60"/>
    </location>
</feature>
<feature type="region of interest" description="Disordered" evidence="1">
    <location>
        <begin position="47"/>
        <end position="76"/>
    </location>
</feature>
<reference evidence="2" key="1">
    <citation type="journal article" date="2019" name="bioRxiv">
        <title>The Genome of the Zebra Mussel, Dreissena polymorpha: A Resource for Invasive Species Research.</title>
        <authorList>
            <person name="McCartney M.A."/>
            <person name="Auch B."/>
            <person name="Kono T."/>
            <person name="Mallez S."/>
            <person name="Zhang Y."/>
            <person name="Obille A."/>
            <person name="Becker A."/>
            <person name="Abrahante J.E."/>
            <person name="Garbe J."/>
            <person name="Badalamenti J.P."/>
            <person name="Herman A."/>
            <person name="Mangelson H."/>
            <person name="Liachko I."/>
            <person name="Sullivan S."/>
            <person name="Sone E.D."/>
            <person name="Koren S."/>
            <person name="Silverstein K.A.T."/>
            <person name="Beckman K.B."/>
            <person name="Gohl D.M."/>
        </authorList>
    </citation>
    <scope>NUCLEOTIDE SEQUENCE</scope>
    <source>
        <strain evidence="2">Duluth1</strain>
        <tissue evidence="2">Whole animal</tissue>
    </source>
</reference>
<dbReference type="AlphaFoldDB" id="A0A9D4NLL6"/>